<name>A0A6L8LVP1_9RHOB</name>
<dbReference type="EMBL" id="WWEN01000010">
    <property type="protein sequence ID" value="MYM57209.1"/>
    <property type="molecule type" value="Genomic_DNA"/>
</dbReference>
<protein>
    <submittedName>
        <fullName evidence="2">Transglutaminase domain-containing protein</fullName>
    </submittedName>
</protein>
<feature type="domain" description="Transglutaminase-like" evidence="1">
    <location>
        <begin position="103"/>
        <end position="197"/>
    </location>
</feature>
<dbReference type="Proteomes" id="UP000479043">
    <property type="component" value="Unassembled WGS sequence"/>
</dbReference>
<dbReference type="SUPFAM" id="SSF54001">
    <property type="entry name" value="Cysteine proteinases"/>
    <property type="match status" value="1"/>
</dbReference>
<proteinExistence type="predicted"/>
<accession>A0A6L8LVP1</accession>
<dbReference type="Pfam" id="PF01841">
    <property type="entry name" value="Transglut_core"/>
    <property type="match status" value="1"/>
</dbReference>
<evidence type="ECO:0000313" key="3">
    <source>
        <dbReference type="Proteomes" id="UP000479043"/>
    </source>
</evidence>
<dbReference type="InterPro" id="IPR038765">
    <property type="entry name" value="Papain-like_cys_pep_sf"/>
</dbReference>
<gene>
    <name evidence="2" type="ORF">GR167_17970</name>
</gene>
<dbReference type="Gene3D" id="3.10.620.30">
    <property type="match status" value="1"/>
</dbReference>
<keyword evidence="3" id="KW-1185">Reference proteome</keyword>
<evidence type="ECO:0000259" key="1">
    <source>
        <dbReference type="Pfam" id="PF01841"/>
    </source>
</evidence>
<dbReference type="AlphaFoldDB" id="A0A6L8LVP1"/>
<evidence type="ECO:0000313" key="2">
    <source>
        <dbReference type="EMBL" id="MYM57209.1"/>
    </source>
</evidence>
<dbReference type="InterPro" id="IPR002931">
    <property type="entry name" value="Transglutaminase-like"/>
</dbReference>
<sequence length="284" mass="30687">MTSPFDITVVFAAPSGSAKLLAPRGLDTPQASSLGCTVSGATISETTEATTGQRALILTPDSDRVELRYRFTPDPAAYPDAMFAPRQTRFTRAADDLTEETAEIAPDADPLARAQAIARATAERFTYGHPEEKFNDGLDHVPALGCGMAEGSCVDINTYFIAALRAAGIEAGYVTGYFFPAEKRDHCEDMHCWVVTRIGGEVQDWDIAHHLKLGSRDIRPALNPKPGFRAAMAHSMGLDFPELGIREAKLIAEPMWIDGPALRRVEGLSIRLHHPDLPGAEGSA</sequence>
<organism evidence="2 3">
    <name type="scientific">Thalassovita mangrovi</name>
    <dbReference type="NCBI Taxonomy" id="2692236"/>
    <lineage>
        <taxon>Bacteria</taxon>
        <taxon>Pseudomonadati</taxon>
        <taxon>Pseudomonadota</taxon>
        <taxon>Alphaproteobacteria</taxon>
        <taxon>Rhodobacterales</taxon>
        <taxon>Roseobacteraceae</taxon>
        <taxon>Thalassovita</taxon>
    </lineage>
</organism>
<reference evidence="2 3" key="1">
    <citation type="submission" date="2020-01" db="EMBL/GenBank/DDBJ databases">
        <authorList>
            <person name="Chen S."/>
        </authorList>
    </citation>
    <scope>NUCLEOTIDE SEQUENCE [LARGE SCALE GENOMIC DNA]</scope>
    <source>
        <strain evidence="2 3">GS-10</strain>
    </source>
</reference>
<dbReference type="RefSeq" id="WP_160975121.1">
    <property type="nucleotide sequence ID" value="NZ_WWEN01000010.1"/>
</dbReference>
<comment type="caution">
    <text evidence="2">The sequence shown here is derived from an EMBL/GenBank/DDBJ whole genome shotgun (WGS) entry which is preliminary data.</text>
</comment>